<organism evidence="2 3">
    <name type="scientific">Erythrobacter fulvus</name>
    <dbReference type="NCBI Taxonomy" id="2987523"/>
    <lineage>
        <taxon>Bacteria</taxon>
        <taxon>Pseudomonadati</taxon>
        <taxon>Pseudomonadota</taxon>
        <taxon>Alphaproteobacteria</taxon>
        <taxon>Sphingomonadales</taxon>
        <taxon>Erythrobacteraceae</taxon>
        <taxon>Erythrobacter/Porphyrobacter group</taxon>
        <taxon>Erythrobacter</taxon>
    </lineage>
</organism>
<gene>
    <name evidence="2" type="ORF">OIK40_02935</name>
</gene>
<proteinExistence type="predicted"/>
<dbReference type="PANTHER" id="PTHR10605:SF56">
    <property type="entry name" value="BIFUNCTIONAL HEPARAN SULFATE N-DEACETYLASE_N-SULFOTRANSFERASE"/>
    <property type="match status" value="1"/>
</dbReference>
<keyword evidence="1" id="KW-0808">Transferase</keyword>
<dbReference type="SUPFAM" id="SSF52540">
    <property type="entry name" value="P-loop containing nucleoside triphosphate hydrolases"/>
    <property type="match status" value="1"/>
</dbReference>
<evidence type="ECO:0000256" key="1">
    <source>
        <dbReference type="ARBA" id="ARBA00022679"/>
    </source>
</evidence>
<dbReference type="InterPro" id="IPR027417">
    <property type="entry name" value="P-loop_NTPase"/>
</dbReference>
<comment type="caution">
    <text evidence="2">The sequence shown here is derived from an EMBL/GenBank/DDBJ whole genome shotgun (WGS) entry which is preliminary data.</text>
</comment>
<name>A0ABT5JN23_9SPHN</name>
<evidence type="ECO:0000313" key="2">
    <source>
        <dbReference type="EMBL" id="MDC8753595.1"/>
    </source>
</evidence>
<dbReference type="Gene3D" id="3.40.50.300">
    <property type="entry name" value="P-loop containing nucleotide triphosphate hydrolases"/>
    <property type="match status" value="1"/>
</dbReference>
<dbReference type="EMBL" id="JAQQXQ010000002">
    <property type="protein sequence ID" value="MDC8753595.1"/>
    <property type="molecule type" value="Genomic_DNA"/>
</dbReference>
<keyword evidence="3" id="KW-1185">Reference proteome</keyword>
<evidence type="ECO:0000313" key="3">
    <source>
        <dbReference type="Proteomes" id="UP001216558"/>
    </source>
</evidence>
<dbReference type="PANTHER" id="PTHR10605">
    <property type="entry name" value="HEPARAN SULFATE SULFOTRANSFERASE"/>
    <property type="match status" value="1"/>
</dbReference>
<dbReference type="Pfam" id="PF13469">
    <property type="entry name" value="Sulfotransfer_3"/>
    <property type="match status" value="1"/>
</dbReference>
<dbReference type="InterPro" id="IPR037359">
    <property type="entry name" value="NST/OST"/>
</dbReference>
<sequence>MANTMPHFIIIGAMKSATSTLHVQLSRQLGFWMSEPKEPNFFSDDDVWTKGLGWYSALFEGAAPSDLRGESSTHYTKLPDYPEALARMREHVPDAKLIYIMRHPIDRLVSHYMHAWLEASMEGDINQAVERYPALVNYGRYTMQLQPFLETYGPDNVLPVFFERLTKHPQEELERVCAFLGYEGVPIWSEEESRQNVSTERLRVDPLRDRIVNYPPIKFVRQKMIPRSVRNRVKQAWQITEKPELSLPVRRALMATFDQDLQTLGEWLGADLDCLTFKEAVRAKPLNWTKAAPFQDQWTLSPAT</sequence>
<dbReference type="Proteomes" id="UP001216558">
    <property type="component" value="Unassembled WGS sequence"/>
</dbReference>
<reference evidence="2 3" key="1">
    <citation type="submission" date="2022-10" db="EMBL/GenBank/DDBJ databases">
        <title>Erythrobacter sp. sf7 Genome sequencing.</title>
        <authorList>
            <person name="Park S."/>
        </authorList>
    </citation>
    <scope>NUCLEOTIDE SEQUENCE [LARGE SCALE GENOMIC DNA]</scope>
    <source>
        <strain evidence="3">sf7</strain>
    </source>
</reference>
<protein>
    <submittedName>
        <fullName evidence="2">Sulfotransferase</fullName>
    </submittedName>
</protein>
<accession>A0ABT5JN23</accession>